<organism evidence="2 3">
    <name type="scientific">Streptococcus pyogenes</name>
    <dbReference type="NCBI Taxonomy" id="1314"/>
    <lineage>
        <taxon>Bacteria</taxon>
        <taxon>Bacillati</taxon>
        <taxon>Bacillota</taxon>
        <taxon>Bacilli</taxon>
        <taxon>Lactobacillales</taxon>
        <taxon>Streptococcaceae</taxon>
        <taxon>Streptococcus</taxon>
    </lineage>
</organism>
<dbReference type="InterPro" id="IPR005754">
    <property type="entry name" value="Sortase"/>
</dbReference>
<keyword evidence="1" id="KW-0378">Hydrolase</keyword>
<dbReference type="AlphaFoldDB" id="A0A5S4TMA5"/>
<feature type="non-terminal residue" evidence="2">
    <location>
        <position position="1"/>
    </location>
</feature>
<evidence type="ECO:0000313" key="2">
    <source>
        <dbReference type="EMBL" id="TYK96411.1"/>
    </source>
</evidence>
<dbReference type="Proteomes" id="UP000324058">
    <property type="component" value="Unassembled WGS sequence"/>
</dbReference>
<comment type="caution">
    <text evidence="2">The sequence shown here is derived from an EMBL/GenBank/DDBJ whole genome shotgun (WGS) entry which is preliminary data.</text>
</comment>
<dbReference type="OrthoDB" id="1648028at2"/>
<dbReference type="RefSeq" id="WP_148842580.1">
    <property type="nucleotide sequence ID" value="NZ_SJLL01000228.1"/>
</dbReference>
<evidence type="ECO:0000256" key="1">
    <source>
        <dbReference type="ARBA" id="ARBA00022801"/>
    </source>
</evidence>
<accession>A0A5S4TMA5</accession>
<proteinExistence type="predicted"/>
<dbReference type="Pfam" id="PF04203">
    <property type="entry name" value="Sortase"/>
    <property type="match status" value="1"/>
</dbReference>
<evidence type="ECO:0000313" key="3">
    <source>
        <dbReference type="Proteomes" id="UP000324058"/>
    </source>
</evidence>
<sequence>AGMKIYLSDKEKIYTYSITSVENVTPDRVDVINDREGVNEVTLVTCEDAAATSRTIVKGTLEGETSYKDAPKEILNAFSKTYNQMQL</sequence>
<protein>
    <submittedName>
        <fullName evidence="2">Sortase</fullName>
    </submittedName>
</protein>
<dbReference type="EMBL" id="SJLL01000228">
    <property type="protein sequence ID" value="TYK96411.1"/>
    <property type="molecule type" value="Genomic_DNA"/>
</dbReference>
<name>A0A5S4TMA5_STRPY</name>
<gene>
    <name evidence="2" type="ORF">E0F66_11045</name>
</gene>
<reference evidence="2 3" key="1">
    <citation type="submission" date="2019-02" db="EMBL/GenBank/DDBJ databases">
        <title>Novel genomic isolates of S. pyogenes and S. dysgalactiae subsp. equisimilis associated to necrotising fasciitis (NSTI).</title>
        <authorList>
            <person name="Barrantes I."/>
        </authorList>
    </citation>
    <scope>NUCLEOTIDE SEQUENCE [LARGE SCALE GENOMIC DNA]</scope>
    <source>
        <strain evidence="2 3">SPY2028</strain>
    </source>
</reference>
<dbReference type="GO" id="GO:0016787">
    <property type="term" value="F:hydrolase activity"/>
    <property type="evidence" value="ECO:0007669"/>
    <property type="project" value="UniProtKB-KW"/>
</dbReference>
<dbReference type="InterPro" id="IPR023365">
    <property type="entry name" value="Sortase_dom-sf"/>
</dbReference>
<dbReference type="SUPFAM" id="SSF63817">
    <property type="entry name" value="Sortase"/>
    <property type="match status" value="1"/>
</dbReference>
<dbReference type="Gene3D" id="2.40.260.10">
    <property type="entry name" value="Sortase"/>
    <property type="match status" value="1"/>
</dbReference>